<reference evidence="2 3" key="1">
    <citation type="submission" date="2020-09" db="EMBL/GenBank/DDBJ databases">
        <title>Brevundimonas sp. LVF1 isolated from an oligotrophic pond in Goettingen, Germany.</title>
        <authorList>
            <person name="Friedrich I."/>
            <person name="Klassen A."/>
            <person name="Neubauer H."/>
            <person name="Schneider D."/>
            <person name="Hertel R."/>
            <person name="Daniel R."/>
        </authorList>
    </citation>
    <scope>NUCLEOTIDE SEQUENCE [LARGE SCALE GENOMIC DNA]</scope>
    <source>
        <strain evidence="2 3">LVF1</strain>
    </source>
</reference>
<name>A0ABX7SRF3_9CAUL</name>
<accession>A0ABX7SRF3</accession>
<sequence length="164" mass="17390">MLPQLSALGWFHTLGSLPAVPIGLILLLTHGRIDPATRLGKAYLVFMFVGAISAVFVIKSPPGAAVAALSLISLTVGATVGYIRPLARYRWSIETIALSISYFTLLLPSVTETLTRLPAGDPVASGVEDPLVVGFQLTTLVLLVLGVTLQLLSRRRRLSSTALA</sequence>
<organism evidence="2 3">
    <name type="scientific">Brevundimonas pondensis</name>
    <dbReference type="NCBI Taxonomy" id="2774189"/>
    <lineage>
        <taxon>Bacteria</taxon>
        <taxon>Pseudomonadati</taxon>
        <taxon>Pseudomonadota</taxon>
        <taxon>Alphaproteobacteria</taxon>
        <taxon>Caulobacterales</taxon>
        <taxon>Caulobacteraceae</taxon>
        <taxon>Brevundimonas</taxon>
    </lineage>
</organism>
<feature type="transmembrane region" description="Helical" evidence="1">
    <location>
        <begin position="6"/>
        <end position="28"/>
    </location>
</feature>
<feature type="transmembrane region" description="Helical" evidence="1">
    <location>
        <begin position="131"/>
        <end position="152"/>
    </location>
</feature>
<keyword evidence="1" id="KW-0472">Membrane</keyword>
<evidence type="ECO:0000313" key="3">
    <source>
        <dbReference type="Proteomes" id="UP000663942"/>
    </source>
</evidence>
<feature type="transmembrane region" description="Helical" evidence="1">
    <location>
        <begin position="40"/>
        <end position="58"/>
    </location>
</feature>
<evidence type="ECO:0008006" key="4">
    <source>
        <dbReference type="Google" id="ProtNLM"/>
    </source>
</evidence>
<dbReference type="Proteomes" id="UP000663942">
    <property type="component" value="Chromosome"/>
</dbReference>
<feature type="transmembrane region" description="Helical" evidence="1">
    <location>
        <begin position="64"/>
        <end position="83"/>
    </location>
</feature>
<proteinExistence type="predicted"/>
<feature type="transmembrane region" description="Helical" evidence="1">
    <location>
        <begin position="95"/>
        <end position="111"/>
    </location>
</feature>
<keyword evidence="3" id="KW-1185">Reference proteome</keyword>
<dbReference type="EMBL" id="CP062006">
    <property type="protein sequence ID" value="QTC89013.1"/>
    <property type="molecule type" value="Genomic_DNA"/>
</dbReference>
<keyword evidence="1" id="KW-1133">Transmembrane helix</keyword>
<gene>
    <name evidence="2" type="ORF">IFE19_06695</name>
</gene>
<evidence type="ECO:0000256" key="1">
    <source>
        <dbReference type="SAM" id="Phobius"/>
    </source>
</evidence>
<keyword evidence="1" id="KW-0812">Transmembrane</keyword>
<protein>
    <recommendedName>
        <fullName evidence="4">FUSC family protein</fullName>
    </recommendedName>
</protein>
<evidence type="ECO:0000313" key="2">
    <source>
        <dbReference type="EMBL" id="QTC89013.1"/>
    </source>
</evidence>
<dbReference type="RefSeq" id="WP_207826653.1">
    <property type="nucleotide sequence ID" value="NZ_CP062006.1"/>
</dbReference>